<proteinExistence type="predicted"/>
<gene>
    <name evidence="1" type="ORF">L6452_28522</name>
</gene>
<name>A0ACB8ZYP6_ARCLA</name>
<sequence>MILSKTLRSPQIRTLLNPNRTTNSHFTPPISPNPSIPTSIFTRTISLSSQFQPQFTPQKSNQNSKKPLDAFFTEAIGLPHTNTQDNENETKQLKKKLQKLEEELTRYNKNPSKTRNAQSSSLKPLETLFEEAVGLSKNVEEIDEIDEIENQESEKGLKRLSSLFMGSDQRGELMKGCKKVEELMEFKELSADMVEFGAYLHSKGYLKNANFIRNDKFDVCCFENGFGRDYLKFAAEKFARDHREIHKWLPDKDLKKVAQFGCPSLGRKNVFSAKSMRLFYGIQEETVCNKCVLKESCKFANQSVWKKGAKNMDLIVVMRVVTLYGLEAVPTQLEVPDDVKGAVSRLLKEIVRLSKIES</sequence>
<reference evidence="1 2" key="2">
    <citation type="journal article" date="2022" name="Mol. Ecol. Resour.">
        <title>The genomes of chicory, endive, great burdock and yacon provide insights into Asteraceae paleo-polyploidization history and plant inulin production.</title>
        <authorList>
            <person name="Fan W."/>
            <person name="Wang S."/>
            <person name="Wang H."/>
            <person name="Wang A."/>
            <person name="Jiang F."/>
            <person name="Liu H."/>
            <person name="Zhao H."/>
            <person name="Xu D."/>
            <person name="Zhang Y."/>
        </authorList>
    </citation>
    <scope>NUCLEOTIDE SEQUENCE [LARGE SCALE GENOMIC DNA]</scope>
    <source>
        <strain evidence="2">cv. Niubang</strain>
    </source>
</reference>
<protein>
    <submittedName>
        <fullName evidence="1">Uncharacterized protein</fullName>
    </submittedName>
</protein>
<dbReference type="EMBL" id="CM042055">
    <property type="protein sequence ID" value="KAI3702770.1"/>
    <property type="molecule type" value="Genomic_DNA"/>
</dbReference>
<accession>A0ACB8ZYP6</accession>
<organism evidence="1 2">
    <name type="scientific">Arctium lappa</name>
    <name type="common">Greater burdock</name>
    <name type="synonym">Lappa major</name>
    <dbReference type="NCBI Taxonomy" id="4217"/>
    <lineage>
        <taxon>Eukaryota</taxon>
        <taxon>Viridiplantae</taxon>
        <taxon>Streptophyta</taxon>
        <taxon>Embryophyta</taxon>
        <taxon>Tracheophyta</taxon>
        <taxon>Spermatophyta</taxon>
        <taxon>Magnoliopsida</taxon>
        <taxon>eudicotyledons</taxon>
        <taxon>Gunneridae</taxon>
        <taxon>Pentapetalae</taxon>
        <taxon>asterids</taxon>
        <taxon>campanulids</taxon>
        <taxon>Asterales</taxon>
        <taxon>Asteraceae</taxon>
        <taxon>Carduoideae</taxon>
        <taxon>Cardueae</taxon>
        <taxon>Arctiinae</taxon>
        <taxon>Arctium</taxon>
    </lineage>
</organism>
<evidence type="ECO:0000313" key="2">
    <source>
        <dbReference type="Proteomes" id="UP001055879"/>
    </source>
</evidence>
<comment type="caution">
    <text evidence="1">The sequence shown here is derived from an EMBL/GenBank/DDBJ whole genome shotgun (WGS) entry which is preliminary data.</text>
</comment>
<dbReference type="Proteomes" id="UP001055879">
    <property type="component" value="Linkage Group LG09"/>
</dbReference>
<reference evidence="2" key="1">
    <citation type="journal article" date="2022" name="Mol. Ecol. Resour.">
        <title>The genomes of chicory, endive, great burdock and yacon provide insights into Asteraceae palaeo-polyploidization history and plant inulin production.</title>
        <authorList>
            <person name="Fan W."/>
            <person name="Wang S."/>
            <person name="Wang H."/>
            <person name="Wang A."/>
            <person name="Jiang F."/>
            <person name="Liu H."/>
            <person name="Zhao H."/>
            <person name="Xu D."/>
            <person name="Zhang Y."/>
        </authorList>
    </citation>
    <scope>NUCLEOTIDE SEQUENCE [LARGE SCALE GENOMIC DNA]</scope>
    <source>
        <strain evidence="2">cv. Niubang</strain>
    </source>
</reference>
<evidence type="ECO:0000313" key="1">
    <source>
        <dbReference type="EMBL" id="KAI3702770.1"/>
    </source>
</evidence>
<keyword evidence="2" id="KW-1185">Reference proteome</keyword>